<feature type="compositionally biased region" description="Basic and acidic residues" evidence="1">
    <location>
        <begin position="1"/>
        <end position="12"/>
    </location>
</feature>
<name>A0A9P6L9L4_9AGAM</name>
<gene>
    <name evidence="2" type="ORF">BJ322DRAFT_639119</name>
</gene>
<evidence type="ECO:0000313" key="3">
    <source>
        <dbReference type="Proteomes" id="UP000736335"/>
    </source>
</evidence>
<comment type="caution">
    <text evidence="2">The sequence shown here is derived from an EMBL/GenBank/DDBJ whole genome shotgun (WGS) entry which is preliminary data.</text>
</comment>
<reference evidence="2" key="2">
    <citation type="submission" date="2020-11" db="EMBL/GenBank/DDBJ databases">
        <authorList>
            <consortium name="DOE Joint Genome Institute"/>
            <person name="Kuo A."/>
            <person name="Miyauchi S."/>
            <person name="Kiss E."/>
            <person name="Drula E."/>
            <person name="Kohler A."/>
            <person name="Sanchez-Garcia M."/>
            <person name="Andreopoulos B."/>
            <person name="Barry K.W."/>
            <person name="Bonito G."/>
            <person name="Buee M."/>
            <person name="Carver A."/>
            <person name="Chen C."/>
            <person name="Cichocki N."/>
            <person name="Clum A."/>
            <person name="Culley D."/>
            <person name="Crous P.W."/>
            <person name="Fauchery L."/>
            <person name="Girlanda M."/>
            <person name="Hayes R."/>
            <person name="Keri Z."/>
            <person name="Labutti K."/>
            <person name="Lipzen A."/>
            <person name="Lombard V."/>
            <person name="Magnuson J."/>
            <person name="Maillard F."/>
            <person name="Morin E."/>
            <person name="Murat C."/>
            <person name="Nolan M."/>
            <person name="Ohm R."/>
            <person name="Pangilinan J."/>
            <person name="Pereira M."/>
            <person name="Perotto S."/>
            <person name="Peter M."/>
            <person name="Riley R."/>
            <person name="Sitrit Y."/>
            <person name="Stielow B."/>
            <person name="Szollosi G."/>
            <person name="Zifcakova L."/>
            <person name="Stursova M."/>
            <person name="Spatafora J.W."/>
            <person name="Tedersoo L."/>
            <person name="Vaario L.-M."/>
            <person name="Yamada A."/>
            <person name="Yan M."/>
            <person name="Wang P."/>
            <person name="Xu J."/>
            <person name="Bruns T."/>
            <person name="Baldrian P."/>
            <person name="Vilgalys R."/>
            <person name="Henrissat B."/>
            <person name="Grigoriev I.V."/>
            <person name="Hibbett D."/>
            <person name="Nagy L.G."/>
            <person name="Martin F.M."/>
        </authorList>
    </citation>
    <scope>NUCLEOTIDE SEQUENCE</scope>
    <source>
        <strain evidence="2">UH-Tt-Lm1</strain>
    </source>
</reference>
<keyword evidence="3" id="KW-1185">Reference proteome</keyword>
<organism evidence="2 3">
    <name type="scientific">Thelephora terrestris</name>
    <dbReference type="NCBI Taxonomy" id="56493"/>
    <lineage>
        <taxon>Eukaryota</taxon>
        <taxon>Fungi</taxon>
        <taxon>Dikarya</taxon>
        <taxon>Basidiomycota</taxon>
        <taxon>Agaricomycotina</taxon>
        <taxon>Agaricomycetes</taxon>
        <taxon>Thelephorales</taxon>
        <taxon>Thelephoraceae</taxon>
        <taxon>Thelephora</taxon>
    </lineage>
</organism>
<feature type="region of interest" description="Disordered" evidence="1">
    <location>
        <begin position="146"/>
        <end position="257"/>
    </location>
</feature>
<feature type="region of interest" description="Disordered" evidence="1">
    <location>
        <begin position="51"/>
        <end position="83"/>
    </location>
</feature>
<feature type="compositionally biased region" description="Low complexity" evidence="1">
    <location>
        <begin position="163"/>
        <end position="183"/>
    </location>
</feature>
<dbReference type="Proteomes" id="UP000736335">
    <property type="component" value="Unassembled WGS sequence"/>
</dbReference>
<feature type="region of interest" description="Disordered" evidence="1">
    <location>
        <begin position="1"/>
        <end position="21"/>
    </location>
</feature>
<accession>A0A9P6L9L4</accession>
<evidence type="ECO:0000256" key="1">
    <source>
        <dbReference type="SAM" id="MobiDB-lite"/>
    </source>
</evidence>
<sequence length="257" mass="28333">MAREKEALERQAADAVSQGLKDELQAQESWWHWKHEELRMKYAALQAETSGMRGAQKRATTKSSGPFVEFDEKDDDDVSIDSDDETNLLNLPLTFPKDWDGFVEDRKTSPQPPPYDYVGSLSIISTPMIKDGSLRDEGQMKELLSDILTDPSVISRRRTLDAPSASSSTGSSSSSARRPTSSPNNPPVFPARRSTVSSIAPALPPPQSSRTTEPLSQPDVPLWTRKRSIRPVPRDHDMKGKVAGTVVTRSLSASEAE</sequence>
<dbReference type="EMBL" id="WIUZ02000004">
    <property type="protein sequence ID" value="KAF9788511.1"/>
    <property type="molecule type" value="Genomic_DNA"/>
</dbReference>
<feature type="compositionally biased region" description="Polar residues" evidence="1">
    <location>
        <begin position="247"/>
        <end position="257"/>
    </location>
</feature>
<dbReference type="AlphaFoldDB" id="A0A9P6L9L4"/>
<protein>
    <submittedName>
        <fullName evidence="2">Uncharacterized protein</fullName>
    </submittedName>
</protein>
<evidence type="ECO:0000313" key="2">
    <source>
        <dbReference type="EMBL" id="KAF9788511.1"/>
    </source>
</evidence>
<proteinExistence type="predicted"/>
<feature type="compositionally biased region" description="Acidic residues" evidence="1">
    <location>
        <begin position="69"/>
        <end position="83"/>
    </location>
</feature>
<reference evidence="2" key="1">
    <citation type="journal article" date="2020" name="Nat. Commun.">
        <title>Large-scale genome sequencing of mycorrhizal fungi provides insights into the early evolution of symbiotic traits.</title>
        <authorList>
            <person name="Miyauchi S."/>
            <person name="Kiss E."/>
            <person name="Kuo A."/>
            <person name="Drula E."/>
            <person name="Kohler A."/>
            <person name="Sanchez-Garcia M."/>
            <person name="Morin E."/>
            <person name="Andreopoulos B."/>
            <person name="Barry K.W."/>
            <person name="Bonito G."/>
            <person name="Buee M."/>
            <person name="Carver A."/>
            <person name="Chen C."/>
            <person name="Cichocki N."/>
            <person name="Clum A."/>
            <person name="Culley D."/>
            <person name="Crous P.W."/>
            <person name="Fauchery L."/>
            <person name="Girlanda M."/>
            <person name="Hayes R.D."/>
            <person name="Keri Z."/>
            <person name="LaButti K."/>
            <person name="Lipzen A."/>
            <person name="Lombard V."/>
            <person name="Magnuson J."/>
            <person name="Maillard F."/>
            <person name="Murat C."/>
            <person name="Nolan M."/>
            <person name="Ohm R.A."/>
            <person name="Pangilinan J."/>
            <person name="Pereira M.F."/>
            <person name="Perotto S."/>
            <person name="Peter M."/>
            <person name="Pfister S."/>
            <person name="Riley R."/>
            <person name="Sitrit Y."/>
            <person name="Stielow J.B."/>
            <person name="Szollosi G."/>
            <person name="Zifcakova L."/>
            <person name="Stursova M."/>
            <person name="Spatafora J.W."/>
            <person name="Tedersoo L."/>
            <person name="Vaario L.M."/>
            <person name="Yamada A."/>
            <person name="Yan M."/>
            <person name="Wang P."/>
            <person name="Xu J."/>
            <person name="Bruns T."/>
            <person name="Baldrian P."/>
            <person name="Vilgalys R."/>
            <person name="Dunand C."/>
            <person name="Henrissat B."/>
            <person name="Grigoriev I.V."/>
            <person name="Hibbett D."/>
            <person name="Nagy L.G."/>
            <person name="Martin F.M."/>
        </authorList>
    </citation>
    <scope>NUCLEOTIDE SEQUENCE</scope>
    <source>
        <strain evidence="2">UH-Tt-Lm1</strain>
    </source>
</reference>